<dbReference type="InterPro" id="IPR029021">
    <property type="entry name" value="Prot-tyrosine_phosphatase-like"/>
</dbReference>
<dbReference type="RefSeq" id="WP_148931637.1">
    <property type="nucleotide sequence ID" value="NZ_VNHS01000009.1"/>
</dbReference>
<dbReference type="OrthoDB" id="1188001at2"/>
<dbReference type="Gene3D" id="3.90.190.10">
    <property type="entry name" value="Protein tyrosine phosphatase superfamily"/>
    <property type="match status" value="1"/>
</dbReference>
<dbReference type="PANTHER" id="PTHR31126:SF1">
    <property type="entry name" value="TYROSINE SPECIFIC PROTEIN PHOSPHATASES DOMAIN-CONTAINING PROTEIN"/>
    <property type="match status" value="1"/>
</dbReference>
<name>A0A5S5BYL7_9BACL</name>
<gene>
    <name evidence="2" type="ORF">BCM02_109318</name>
</gene>
<evidence type="ECO:0000313" key="2">
    <source>
        <dbReference type="EMBL" id="TYP72039.1"/>
    </source>
</evidence>
<dbReference type="InterPro" id="IPR026893">
    <property type="entry name" value="Tyr/Ser_Pase_IphP-type"/>
</dbReference>
<dbReference type="PANTHER" id="PTHR31126">
    <property type="entry name" value="TYROSINE-PROTEIN PHOSPHATASE"/>
    <property type="match status" value="1"/>
</dbReference>
<dbReference type="AlphaFoldDB" id="A0A5S5BYL7"/>
<proteinExistence type="inferred from homology"/>
<sequence length="261" mass="28992">MSIDQRQLENGPRILPFEGVLNFRDMGGYETADGRKVKHGLFFRSAELTGMTEQDKALFASLGIRTIIDYRSDNEAEQKPSPALEGAANVRVPAIKHDVQADMRELIKDDYFSKMTLETFTRMYTEMAIGNPAYKQLFEAIADPGRRGVLHHCAGGRDRTGVGSSFILLALGVPKETIIADYLLSNELLLPMFDKMADQLKDVLGAEKAAEIARNMALQPAFLEAVFAKLEETYGSVDAFFAEEFGLTAERLAQLRDECLA</sequence>
<accession>A0A5S5BYL7</accession>
<dbReference type="EMBL" id="VNHS01000009">
    <property type="protein sequence ID" value="TYP72039.1"/>
    <property type="molecule type" value="Genomic_DNA"/>
</dbReference>
<dbReference type="SUPFAM" id="SSF52799">
    <property type="entry name" value="(Phosphotyrosine protein) phosphatases II"/>
    <property type="match status" value="1"/>
</dbReference>
<comment type="similarity">
    <text evidence="1">Belongs to the protein-tyrosine phosphatase family.</text>
</comment>
<reference evidence="2 3" key="1">
    <citation type="submission" date="2019-07" db="EMBL/GenBank/DDBJ databases">
        <title>Genomic Encyclopedia of Type Strains, Phase III (KMG-III): the genomes of soil and plant-associated and newly described type strains.</title>
        <authorList>
            <person name="Whitman W."/>
        </authorList>
    </citation>
    <scope>NUCLEOTIDE SEQUENCE [LARGE SCALE GENOMIC DNA]</scope>
    <source>
        <strain evidence="2 3">BL24</strain>
    </source>
</reference>
<evidence type="ECO:0000256" key="1">
    <source>
        <dbReference type="ARBA" id="ARBA00009580"/>
    </source>
</evidence>
<organism evidence="2 3">
    <name type="scientific">Paenibacillus methanolicus</name>
    <dbReference type="NCBI Taxonomy" id="582686"/>
    <lineage>
        <taxon>Bacteria</taxon>
        <taxon>Bacillati</taxon>
        <taxon>Bacillota</taxon>
        <taxon>Bacilli</taxon>
        <taxon>Bacillales</taxon>
        <taxon>Paenibacillaceae</taxon>
        <taxon>Paenibacillus</taxon>
    </lineage>
</organism>
<dbReference type="GO" id="GO:0004721">
    <property type="term" value="F:phosphoprotein phosphatase activity"/>
    <property type="evidence" value="ECO:0007669"/>
    <property type="project" value="InterPro"/>
</dbReference>
<comment type="caution">
    <text evidence="2">The sequence shown here is derived from an EMBL/GenBank/DDBJ whole genome shotgun (WGS) entry which is preliminary data.</text>
</comment>
<dbReference type="Proteomes" id="UP000323257">
    <property type="component" value="Unassembled WGS sequence"/>
</dbReference>
<evidence type="ECO:0000313" key="3">
    <source>
        <dbReference type="Proteomes" id="UP000323257"/>
    </source>
</evidence>
<protein>
    <submittedName>
        <fullName evidence="2">Protein-tyrosine phosphatase</fullName>
    </submittedName>
</protein>
<keyword evidence="3" id="KW-1185">Reference proteome</keyword>
<dbReference type="Pfam" id="PF13350">
    <property type="entry name" value="Y_phosphatase3"/>
    <property type="match status" value="1"/>
</dbReference>